<evidence type="ECO:0000313" key="2">
    <source>
        <dbReference type="EMBL" id="CDS09174.1"/>
    </source>
</evidence>
<dbReference type="AlphaFoldDB" id="A0A077WPX2"/>
<dbReference type="OrthoDB" id="67155at2759"/>
<dbReference type="InterPro" id="IPR050868">
    <property type="entry name" value="ELMO_domain-containing"/>
</dbReference>
<sequence length="358" mass="42198">MGWFWFLFLNRIYQSPLLLSLYKFYKALLRLTTHTTEIYRISNSTAQRLGWYQDDHDDDDDETMEKEHDTVPLLKRRPSLPDIEDAADMIPADAVYRIDRSILYSKLERRELESVSCNVEELTDAIMTKKAFPLDESLKRPASCVLQACLSRIASTYQLMHLVNERAHTKYDSTNPIHEQKLLKLWNSLMPDTELESRMTRQWGEIGFQGNDPATDFRGMGLQGLDDLVYYASTHPESAQHTFLSSRHPVSWYPFAIVGINITQFAVQTLRTRQLQYYLFKYGSDKKMFSEFYCYLYHKFNAFWIAHDQPRLTVMEFEAKFKEFKAQINLELSIHEAMPLSEWLAQEQEKQSIKQYVE</sequence>
<dbReference type="EMBL" id="LK023330">
    <property type="protein sequence ID" value="CDS09174.1"/>
    <property type="molecule type" value="Genomic_DNA"/>
</dbReference>
<reference evidence="2" key="1">
    <citation type="journal article" date="2014" name="Genome Announc.">
        <title>De novo whole-genome sequence and genome annotation of Lichtheimia ramosa.</title>
        <authorList>
            <person name="Linde J."/>
            <person name="Schwartze V."/>
            <person name="Binder U."/>
            <person name="Lass-Florl C."/>
            <person name="Voigt K."/>
            <person name="Horn F."/>
        </authorList>
    </citation>
    <scope>NUCLEOTIDE SEQUENCE</scope>
    <source>
        <strain evidence="2">JMRC FSU:6197</strain>
    </source>
</reference>
<dbReference type="PROSITE" id="PS51335">
    <property type="entry name" value="ELMO"/>
    <property type="match status" value="1"/>
</dbReference>
<gene>
    <name evidence="2" type="ORF">LRAMOSA10534</name>
</gene>
<organism evidence="2">
    <name type="scientific">Lichtheimia ramosa</name>
    <dbReference type="NCBI Taxonomy" id="688394"/>
    <lineage>
        <taxon>Eukaryota</taxon>
        <taxon>Fungi</taxon>
        <taxon>Fungi incertae sedis</taxon>
        <taxon>Mucoromycota</taxon>
        <taxon>Mucoromycotina</taxon>
        <taxon>Mucoromycetes</taxon>
        <taxon>Mucorales</taxon>
        <taxon>Lichtheimiaceae</taxon>
        <taxon>Lichtheimia</taxon>
    </lineage>
</organism>
<dbReference type="PANTHER" id="PTHR12771">
    <property type="entry name" value="ENGULFMENT AND CELL MOTILITY"/>
    <property type="match status" value="1"/>
</dbReference>
<dbReference type="InterPro" id="IPR006816">
    <property type="entry name" value="ELMO_dom"/>
</dbReference>
<dbReference type="Pfam" id="PF04727">
    <property type="entry name" value="ELMO_CED12"/>
    <property type="match status" value="1"/>
</dbReference>
<evidence type="ECO:0000259" key="1">
    <source>
        <dbReference type="PROSITE" id="PS51335"/>
    </source>
</evidence>
<feature type="domain" description="ELMO" evidence="1">
    <location>
        <begin position="177"/>
        <end position="332"/>
    </location>
</feature>
<accession>A0A077WPX2</accession>
<dbReference type="PANTHER" id="PTHR12771:SF51">
    <property type="entry name" value="LD01482P"/>
    <property type="match status" value="1"/>
</dbReference>
<protein>
    <recommendedName>
        <fullName evidence="1">ELMO domain-containing protein</fullName>
    </recommendedName>
</protein>
<proteinExistence type="predicted"/>
<name>A0A077WPX2_9FUNG</name>
<dbReference type="GO" id="GO:0005096">
    <property type="term" value="F:GTPase activator activity"/>
    <property type="evidence" value="ECO:0007669"/>
    <property type="project" value="TreeGrafter"/>
</dbReference>